<dbReference type="Pfam" id="PF13508">
    <property type="entry name" value="Acetyltransf_7"/>
    <property type="match status" value="1"/>
</dbReference>
<proteinExistence type="predicted"/>
<dbReference type="AlphaFoldDB" id="A0A1J1LQ71"/>
<keyword evidence="1 4" id="KW-0808">Transferase</keyword>
<dbReference type="PANTHER" id="PTHR43800:SF1">
    <property type="entry name" value="PEPTIDYL-LYSINE N-ACETYLTRANSFERASE YJAB"/>
    <property type="match status" value="1"/>
</dbReference>
<dbReference type="PROSITE" id="PS51186">
    <property type="entry name" value="GNAT"/>
    <property type="match status" value="1"/>
</dbReference>
<reference evidence="5" key="1">
    <citation type="submission" date="2015-10" db="EMBL/GenBank/DDBJ databases">
        <authorList>
            <person name="Regsiter A."/>
            <person name="william w."/>
        </authorList>
    </citation>
    <scope>NUCLEOTIDE SEQUENCE [LARGE SCALE GENOMIC DNA]</scope>
</reference>
<evidence type="ECO:0000256" key="2">
    <source>
        <dbReference type="ARBA" id="ARBA00023315"/>
    </source>
</evidence>
<evidence type="ECO:0000313" key="5">
    <source>
        <dbReference type="Proteomes" id="UP000184315"/>
    </source>
</evidence>
<evidence type="ECO:0000256" key="1">
    <source>
        <dbReference type="ARBA" id="ARBA00022679"/>
    </source>
</evidence>
<evidence type="ECO:0000313" key="4">
    <source>
        <dbReference type="EMBL" id="CUR33713.1"/>
    </source>
</evidence>
<sequence length="163" mass="18398">MIKIRPYLDQDWPLICCVHDRAQPAEFLGSCDLRAMTPLAHNPNANQICYVYDKFVACKGKTIVGFVAIDRNCIALLYIDPDYQNQGIGKRLLNLALKLIGSPAYTIVMAGNQRAIAFYKKAGFQEIGSFKSHVSGYPCRFIRLSRMLNSSLFDLKMINNFPI</sequence>
<dbReference type="Gene3D" id="3.40.630.30">
    <property type="match status" value="1"/>
</dbReference>
<dbReference type="SUPFAM" id="SSF55729">
    <property type="entry name" value="Acyl-CoA N-acyltransferases (Nat)"/>
    <property type="match status" value="1"/>
</dbReference>
<dbReference type="InterPro" id="IPR000182">
    <property type="entry name" value="GNAT_dom"/>
</dbReference>
<accession>A0A1J1LQ71</accession>
<dbReference type="GO" id="GO:0016747">
    <property type="term" value="F:acyltransferase activity, transferring groups other than amino-acyl groups"/>
    <property type="evidence" value="ECO:0007669"/>
    <property type="project" value="InterPro"/>
</dbReference>
<protein>
    <submittedName>
        <fullName evidence="4">N-acetyltransferase GCN5</fullName>
    </submittedName>
</protein>
<dbReference type="RefSeq" id="WP_072720317.1">
    <property type="nucleotide sequence ID" value="NZ_LN889803.1"/>
</dbReference>
<dbReference type="Proteomes" id="UP000184315">
    <property type="component" value="Unassembled WGS sequence"/>
</dbReference>
<dbReference type="PANTHER" id="PTHR43800">
    <property type="entry name" value="PEPTIDYL-LYSINE N-ACETYLTRANSFERASE YJAB"/>
    <property type="match status" value="1"/>
</dbReference>
<dbReference type="STRING" id="671072.PL9214520252"/>
<dbReference type="CDD" id="cd04301">
    <property type="entry name" value="NAT_SF"/>
    <property type="match status" value="1"/>
</dbReference>
<gene>
    <name evidence="4" type="ORF">PL9214520252</name>
</gene>
<keyword evidence="2" id="KW-0012">Acyltransferase</keyword>
<keyword evidence="5" id="KW-1185">Reference proteome</keyword>
<dbReference type="OrthoDB" id="515782at2"/>
<dbReference type="InterPro" id="IPR016181">
    <property type="entry name" value="Acyl_CoA_acyltransferase"/>
</dbReference>
<name>A0A1J1LQ71_9CYAN</name>
<feature type="domain" description="N-acetyltransferase" evidence="3">
    <location>
        <begin position="2"/>
        <end position="149"/>
    </location>
</feature>
<evidence type="ECO:0000259" key="3">
    <source>
        <dbReference type="PROSITE" id="PS51186"/>
    </source>
</evidence>
<dbReference type="EMBL" id="CZDF01000158">
    <property type="protein sequence ID" value="CUR33713.1"/>
    <property type="molecule type" value="Genomic_DNA"/>
</dbReference>
<organism evidence="4 5">
    <name type="scientific">Planktothrix tepida PCC 9214</name>
    <dbReference type="NCBI Taxonomy" id="671072"/>
    <lineage>
        <taxon>Bacteria</taxon>
        <taxon>Bacillati</taxon>
        <taxon>Cyanobacteriota</taxon>
        <taxon>Cyanophyceae</taxon>
        <taxon>Oscillatoriophycideae</taxon>
        <taxon>Oscillatoriales</taxon>
        <taxon>Microcoleaceae</taxon>
        <taxon>Planktothrix</taxon>
    </lineage>
</organism>